<organism evidence="17 18">
    <name type="scientific">Candidatus Paracaedimonas acanthamoebae</name>
    <dbReference type="NCBI Taxonomy" id="244581"/>
    <lineage>
        <taxon>Bacteria</taxon>
        <taxon>Pseudomonadati</taxon>
        <taxon>Pseudomonadota</taxon>
        <taxon>Alphaproteobacteria</taxon>
        <taxon>Holosporales</taxon>
        <taxon>Caedimonadaceae</taxon>
        <taxon>Candidatus Paracaedimonas</taxon>
    </lineage>
</organism>
<comment type="caution">
    <text evidence="16">Lacks conserved residue(s) required for the propagation of feature annotation.</text>
</comment>
<evidence type="ECO:0000256" key="16">
    <source>
        <dbReference type="HAMAP-Rule" id="MF_01274"/>
    </source>
</evidence>
<evidence type="ECO:0000256" key="12">
    <source>
        <dbReference type="ARBA" id="ARBA00022958"/>
    </source>
</evidence>
<comment type="subcellular location">
    <subcellularLocation>
        <location evidence="3 16">Cytoplasm</location>
    </subcellularLocation>
</comment>
<dbReference type="GO" id="GO:0015937">
    <property type="term" value="P:coenzyme A biosynthetic process"/>
    <property type="evidence" value="ECO:0007669"/>
    <property type="project" value="UniProtKB-UniRule"/>
</dbReference>
<evidence type="ECO:0000313" key="17">
    <source>
        <dbReference type="EMBL" id="MBN9412751.1"/>
    </source>
</evidence>
<dbReference type="GO" id="GO:0005737">
    <property type="term" value="C:cytoplasm"/>
    <property type="evidence" value="ECO:0007669"/>
    <property type="project" value="UniProtKB-SubCell"/>
</dbReference>
<comment type="function">
    <text evidence="16">Catalyzes the phosphorylation of pantothenate (Pan), the first step in CoA biosynthesis.</text>
</comment>
<keyword evidence="7 16" id="KW-0963">Cytoplasm</keyword>
<dbReference type="GO" id="GO:0046872">
    <property type="term" value="F:metal ion binding"/>
    <property type="evidence" value="ECO:0007669"/>
    <property type="project" value="UniProtKB-KW"/>
</dbReference>
<evidence type="ECO:0000313" key="18">
    <source>
        <dbReference type="Proteomes" id="UP000664414"/>
    </source>
</evidence>
<comment type="pathway">
    <text evidence="4 16">Cofactor biosynthesis; coenzyme A biosynthesis; CoA from (R)-pantothenate: step 1/5.</text>
</comment>
<keyword evidence="8 16" id="KW-0808">Transferase</keyword>
<evidence type="ECO:0000256" key="15">
    <source>
        <dbReference type="ARBA" id="ARBA00040883"/>
    </source>
</evidence>
<protein>
    <recommendedName>
        <fullName evidence="15 16">Type III pantothenate kinase</fullName>
        <ecNumber evidence="6 16">2.7.1.33</ecNumber>
    </recommendedName>
    <alternativeName>
        <fullName evidence="16">PanK-III</fullName>
    </alternativeName>
    <alternativeName>
        <fullName evidence="16">Pantothenic acid kinase</fullName>
    </alternativeName>
</protein>
<evidence type="ECO:0000256" key="2">
    <source>
        <dbReference type="ARBA" id="ARBA00001958"/>
    </source>
</evidence>
<comment type="caution">
    <text evidence="17">The sequence shown here is derived from an EMBL/GenBank/DDBJ whole genome shotgun (WGS) entry which is preliminary data.</text>
</comment>
<comment type="cofactor">
    <cofactor evidence="2">
        <name>K(+)</name>
        <dbReference type="ChEBI" id="CHEBI:29103"/>
    </cofactor>
</comment>
<dbReference type="NCBIfam" id="NF009855">
    <property type="entry name" value="PRK13321.1"/>
    <property type="match status" value="1"/>
</dbReference>
<evidence type="ECO:0000256" key="10">
    <source>
        <dbReference type="ARBA" id="ARBA00022777"/>
    </source>
</evidence>
<dbReference type="GO" id="GO:0004594">
    <property type="term" value="F:pantothenate kinase activity"/>
    <property type="evidence" value="ECO:0007669"/>
    <property type="project" value="UniProtKB-UniRule"/>
</dbReference>
<keyword evidence="10 16" id="KW-0418">Kinase</keyword>
<proteinExistence type="inferred from homology"/>
<dbReference type="CDD" id="cd24015">
    <property type="entry name" value="ASKHA_NBD_PanK-III"/>
    <property type="match status" value="1"/>
</dbReference>
<reference evidence="17" key="1">
    <citation type="submission" date="2021-02" db="EMBL/GenBank/DDBJ databases">
        <title>Thiocyanate and organic carbon inputs drive convergent selection for specific autotrophic Afipia and Thiobacillus strains within complex microbiomes.</title>
        <authorList>
            <person name="Huddy R.J."/>
            <person name="Sachdeva R."/>
            <person name="Kadzinga F."/>
            <person name="Kantor R.S."/>
            <person name="Harrison S.T.L."/>
            <person name="Banfield J.F."/>
        </authorList>
    </citation>
    <scope>NUCLEOTIDE SEQUENCE</scope>
    <source>
        <strain evidence="17">SCN18_10_11_15_R4_P_38_20</strain>
    </source>
</reference>
<keyword evidence="13 16" id="KW-0173">Coenzyme A biosynthesis</keyword>
<dbReference type="EC" id="2.7.1.33" evidence="6 16"/>
<keyword evidence="9 16" id="KW-0547">Nucleotide-binding</keyword>
<evidence type="ECO:0000256" key="5">
    <source>
        <dbReference type="ARBA" id="ARBA00011738"/>
    </source>
</evidence>
<evidence type="ECO:0000256" key="4">
    <source>
        <dbReference type="ARBA" id="ARBA00005225"/>
    </source>
</evidence>
<dbReference type="Gene3D" id="3.30.420.40">
    <property type="match status" value="2"/>
</dbReference>
<comment type="subunit">
    <text evidence="5 16">Homodimer.</text>
</comment>
<comment type="cofactor">
    <cofactor evidence="16">
        <name>NH4(+)</name>
        <dbReference type="ChEBI" id="CHEBI:28938"/>
    </cofactor>
    <cofactor evidence="16">
        <name>K(+)</name>
        <dbReference type="ChEBI" id="CHEBI:29103"/>
    </cofactor>
    <text evidence="16">A monovalent cation. Ammonium or potassium.</text>
</comment>
<dbReference type="InterPro" id="IPR004619">
    <property type="entry name" value="Type_III_PanK"/>
</dbReference>
<dbReference type="EMBL" id="JAFKGL010000012">
    <property type="protein sequence ID" value="MBN9412751.1"/>
    <property type="molecule type" value="Genomic_DNA"/>
</dbReference>
<gene>
    <name evidence="16" type="primary">coaX</name>
    <name evidence="17" type="ORF">J0H12_02335</name>
</gene>
<dbReference type="SUPFAM" id="SSF53067">
    <property type="entry name" value="Actin-like ATPase domain"/>
    <property type="match status" value="2"/>
</dbReference>
<accession>A0A8J7TSV8</accession>
<feature type="binding site" evidence="16">
    <location>
        <position position="130"/>
    </location>
    <ligand>
        <name>K(+)</name>
        <dbReference type="ChEBI" id="CHEBI:29103"/>
    </ligand>
</feature>
<sequence length="260" mass="28428">MLLAIDAGNTNVCFALFKQRELIYTWRARTNSRYTVDEWAVWFGQILKLHNLSFQDIKETILCSVVPDLVESLQEFCSHYLKNKPLVIGSSFLNLGILSKIDQPGEEGADMMVNAVAAHTLYGGPLLVIDFGTATTMSLIDAEGNFCGTAIAPGVNCSLEALYNAAAKLPMISISQPKHIIGTNTVDSMMAGVFWGYVSMIEGLVTRAQKECIERFNIQQIKVIATGGLGGLIKPATEVIDIYDPNLTLNGLAIIHEKNK</sequence>
<evidence type="ECO:0000256" key="11">
    <source>
        <dbReference type="ARBA" id="ARBA00022840"/>
    </source>
</evidence>
<dbReference type="PANTHER" id="PTHR34265">
    <property type="entry name" value="TYPE III PANTOTHENATE KINASE"/>
    <property type="match status" value="1"/>
</dbReference>
<evidence type="ECO:0000256" key="13">
    <source>
        <dbReference type="ARBA" id="ARBA00022993"/>
    </source>
</evidence>
<dbReference type="Pfam" id="PF03309">
    <property type="entry name" value="Pan_kinase"/>
    <property type="match status" value="1"/>
</dbReference>
<feature type="binding site" evidence="16">
    <location>
        <begin position="6"/>
        <end position="13"/>
    </location>
    <ligand>
        <name>ATP</name>
        <dbReference type="ChEBI" id="CHEBI:30616"/>
    </ligand>
</feature>
<dbReference type="PANTHER" id="PTHR34265:SF1">
    <property type="entry name" value="TYPE III PANTOTHENATE KINASE"/>
    <property type="match status" value="1"/>
</dbReference>
<dbReference type="Proteomes" id="UP000664414">
    <property type="component" value="Unassembled WGS sequence"/>
</dbReference>
<evidence type="ECO:0000256" key="9">
    <source>
        <dbReference type="ARBA" id="ARBA00022741"/>
    </source>
</evidence>
<keyword evidence="11 16" id="KW-0067">ATP-binding</keyword>
<evidence type="ECO:0000256" key="1">
    <source>
        <dbReference type="ARBA" id="ARBA00001206"/>
    </source>
</evidence>
<name>A0A8J7TSV8_9PROT</name>
<evidence type="ECO:0000256" key="14">
    <source>
        <dbReference type="ARBA" id="ARBA00038036"/>
    </source>
</evidence>
<comment type="catalytic activity">
    <reaction evidence="1 16">
        <text>(R)-pantothenate + ATP = (R)-4'-phosphopantothenate + ADP + H(+)</text>
        <dbReference type="Rhea" id="RHEA:16373"/>
        <dbReference type="ChEBI" id="CHEBI:10986"/>
        <dbReference type="ChEBI" id="CHEBI:15378"/>
        <dbReference type="ChEBI" id="CHEBI:29032"/>
        <dbReference type="ChEBI" id="CHEBI:30616"/>
        <dbReference type="ChEBI" id="CHEBI:456216"/>
        <dbReference type="EC" id="2.7.1.33"/>
    </reaction>
</comment>
<dbReference type="HAMAP" id="MF_01274">
    <property type="entry name" value="Pantothen_kinase_3"/>
    <property type="match status" value="1"/>
</dbReference>
<dbReference type="GO" id="GO:0005524">
    <property type="term" value="F:ATP binding"/>
    <property type="evidence" value="ECO:0007669"/>
    <property type="project" value="UniProtKB-UniRule"/>
</dbReference>
<evidence type="ECO:0000256" key="6">
    <source>
        <dbReference type="ARBA" id="ARBA00012102"/>
    </source>
</evidence>
<dbReference type="NCBIfam" id="TIGR00671">
    <property type="entry name" value="baf"/>
    <property type="match status" value="1"/>
</dbReference>
<evidence type="ECO:0000256" key="7">
    <source>
        <dbReference type="ARBA" id="ARBA00022490"/>
    </source>
</evidence>
<comment type="similarity">
    <text evidence="14 16">Belongs to the type III pantothenate kinase family.</text>
</comment>
<dbReference type="UniPathway" id="UPA00241">
    <property type="reaction ID" value="UER00352"/>
</dbReference>
<dbReference type="AlphaFoldDB" id="A0A8J7TSV8"/>
<feature type="binding site" evidence="16">
    <location>
        <begin position="108"/>
        <end position="111"/>
    </location>
    <ligand>
        <name>substrate</name>
    </ligand>
</feature>
<evidence type="ECO:0000256" key="3">
    <source>
        <dbReference type="ARBA" id="ARBA00004496"/>
    </source>
</evidence>
<feature type="binding site" evidence="16">
    <location>
        <position position="133"/>
    </location>
    <ligand>
        <name>ATP</name>
        <dbReference type="ChEBI" id="CHEBI:30616"/>
    </ligand>
</feature>
<keyword evidence="16" id="KW-0479">Metal-binding</keyword>
<feature type="active site" description="Proton acceptor" evidence="16">
    <location>
        <position position="110"/>
    </location>
</feature>
<feature type="binding site" evidence="16">
    <location>
        <position position="185"/>
    </location>
    <ligand>
        <name>substrate</name>
    </ligand>
</feature>
<dbReference type="InterPro" id="IPR043129">
    <property type="entry name" value="ATPase_NBD"/>
</dbReference>
<keyword evidence="12 16" id="KW-0630">Potassium</keyword>
<evidence type="ECO:0000256" key="8">
    <source>
        <dbReference type="ARBA" id="ARBA00022679"/>
    </source>
</evidence>